<gene>
    <name evidence="2" type="ORF">GCM10017567_08030</name>
</gene>
<organism evidence="2 3">
    <name type="scientific">Amycolatopsis bullii</name>
    <dbReference type="NCBI Taxonomy" id="941987"/>
    <lineage>
        <taxon>Bacteria</taxon>
        <taxon>Bacillati</taxon>
        <taxon>Actinomycetota</taxon>
        <taxon>Actinomycetes</taxon>
        <taxon>Pseudonocardiales</taxon>
        <taxon>Pseudonocardiaceae</taxon>
        <taxon>Amycolatopsis</taxon>
    </lineage>
</organism>
<keyword evidence="3" id="KW-1185">Reference proteome</keyword>
<dbReference type="EMBL" id="BNAW01000002">
    <property type="protein sequence ID" value="GHF95873.1"/>
    <property type="molecule type" value="Genomic_DNA"/>
</dbReference>
<feature type="region of interest" description="Disordered" evidence="1">
    <location>
        <begin position="36"/>
        <end position="60"/>
    </location>
</feature>
<accession>A0ABQ3JYQ3</accession>
<reference evidence="3" key="1">
    <citation type="journal article" date="2019" name="Int. J. Syst. Evol. Microbiol.">
        <title>The Global Catalogue of Microorganisms (GCM) 10K type strain sequencing project: providing services to taxonomists for standard genome sequencing and annotation.</title>
        <authorList>
            <consortium name="The Broad Institute Genomics Platform"/>
            <consortium name="The Broad Institute Genome Sequencing Center for Infectious Disease"/>
            <person name="Wu L."/>
            <person name="Ma J."/>
        </authorList>
    </citation>
    <scope>NUCLEOTIDE SEQUENCE [LARGE SCALE GENOMIC DNA]</scope>
    <source>
        <strain evidence="3">CGMCC 4.7680</strain>
    </source>
</reference>
<comment type="caution">
    <text evidence="2">The sequence shown here is derived from an EMBL/GenBank/DDBJ whole genome shotgun (WGS) entry which is preliminary data.</text>
</comment>
<evidence type="ECO:0000313" key="2">
    <source>
        <dbReference type="EMBL" id="GHF95873.1"/>
    </source>
</evidence>
<name>A0ABQ3JYQ3_9PSEU</name>
<proteinExistence type="predicted"/>
<dbReference type="Proteomes" id="UP000649955">
    <property type="component" value="Unassembled WGS sequence"/>
</dbReference>
<evidence type="ECO:0000313" key="3">
    <source>
        <dbReference type="Proteomes" id="UP000649955"/>
    </source>
</evidence>
<evidence type="ECO:0000256" key="1">
    <source>
        <dbReference type="SAM" id="MobiDB-lite"/>
    </source>
</evidence>
<dbReference type="RefSeq" id="WP_191306650.1">
    <property type="nucleotide sequence ID" value="NZ_BNAW01000002.1"/>
</dbReference>
<protein>
    <submittedName>
        <fullName evidence="2">Uncharacterized protein</fullName>
    </submittedName>
</protein>
<sequence>MSPDALDRWQIDDQVRVTLEWLKVSINRVISGTDEARQLSFGGTPPAPAGGRENGAAPGV</sequence>